<evidence type="ECO:0000313" key="4">
    <source>
        <dbReference type="EMBL" id="GGB61726.1"/>
    </source>
</evidence>
<reference evidence="4" key="2">
    <citation type="submission" date="2020-09" db="EMBL/GenBank/DDBJ databases">
        <authorList>
            <person name="Sun Q."/>
            <person name="Zhou Y."/>
        </authorList>
    </citation>
    <scope>NUCLEOTIDE SEQUENCE</scope>
    <source>
        <strain evidence="4">CGMCC 1.15454</strain>
    </source>
</reference>
<dbReference type="InterPro" id="IPR019079">
    <property type="entry name" value="Capsule_synth_CapA"/>
</dbReference>
<dbReference type="RefSeq" id="WP_088051071.1">
    <property type="nucleotide sequence ID" value="NZ_BMJD01000068.1"/>
</dbReference>
<feature type="signal peptide" evidence="2">
    <location>
        <begin position="1"/>
        <end position="22"/>
    </location>
</feature>
<dbReference type="AlphaFoldDB" id="A0A9W5U1X4"/>
<dbReference type="InterPro" id="IPR029052">
    <property type="entry name" value="Metallo-depent_PP-like"/>
</dbReference>
<keyword evidence="2" id="KW-0732">Signal</keyword>
<organism evidence="4 5">
    <name type="scientific">Lentibacillus populi</name>
    <dbReference type="NCBI Taxonomy" id="1827502"/>
    <lineage>
        <taxon>Bacteria</taxon>
        <taxon>Bacillati</taxon>
        <taxon>Bacillota</taxon>
        <taxon>Bacilli</taxon>
        <taxon>Bacillales</taxon>
        <taxon>Bacillaceae</taxon>
        <taxon>Lentibacillus</taxon>
    </lineage>
</organism>
<keyword evidence="5" id="KW-1185">Reference proteome</keyword>
<evidence type="ECO:0000256" key="1">
    <source>
        <dbReference type="ARBA" id="ARBA00005662"/>
    </source>
</evidence>
<dbReference type="CDD" id="cd07381">
    <property type="entry name" value="MPP_CapA"/>
    <property type="match status" value="1"/>
</dbReference>
<feature type="domain" description="Capsule synthesis protein CapA" evidence="3">
    <location>
        <begin position="53"/>
        <end position="299"/>
    </location>
</feature>
<evidence type="ECO:0000259" key="3">
    <source>
        <dbReference type="SMART" id="SM00854"/>
    </source>
</evidence>
<dbReference type="Proteomes" id="UP000621492">
    <property type="component" value="Unassembled WGS sequence"/>
</dbReference>
<dbReference type="PROSITE" id="PS51257">
    <property type="entry name" value="PROKAR_LIPOPROTEIN"/>
    <property type="match status" value="1"/>
</dbReference>
<comment type="caution">
    <text evidence="4">The sequence shown here is derived from an EMBL/GenBank/DDBJ whole genome shotgun (WGS) entry which is preliminary data.</text>
</comment>
<dbReference type="PANTHER" id="PTHR33393:SF12">
    <property type="entry name" value="CAPSULE BIOSYNTHESIS PROTEIN CAPA"/>
    <property type="match status" value="1"/>
</dbReference>
<feature type="chain" id="PRO_5040934330" evidence="2">
    <location>
        <begin position="23"/>
        <end position="385"/>
    </location>
</feature>
<proteinExistence type="inferred from homology"/>
<dbReference type="InterPro" id="IPR052169">
    <property type="entry name" value="CW_Biosynth-Accessory"/>
</dbReference>
<dbReference type="Pfam" id="PF09587">
    <property type="entry name" value="PGA_cap"/>
    <property type="match status" value="1"/>
</dbReference>
<evidence type="ECO:0000256" key="2">
    <source>
        <dbReference type="SAM" id="SignalP"/>
    </source>
</evidence>
<dbReference type="SMART" id="SM00854">
    <property type="entry name" value="PGA_cap"/>
    <property type="match status" value="1"/>
</dbReference>
<comment type="similarity">
    <text evidence="1">Belongs to the CapA family.</text>
</comment>
<gene>
    <name evidence="4" type="ORF">GCM10011409_43710</name>
</gene>
<sequence>MKRGKLATVFVLVIIFLLAACANDKKVDITTEKQRDKEVTKPVEPKETVKQITLSAIGDILIHDRVYNDAAVEDGYDFLPMLRKVNPFLSDTTITIANQETMIGGEEIGLSSYPAFNSPVEVGYALKDAGVDVVSIANNHTLDRGEKAIQQAIKNWETIDMMYTGAYKDKRDSENIRIYQTDAGISVAFLAYTYGTNGIPVPDGKDYLVNLIEKEVMAGAIKEAKKKADVTVLSLHFGDEYERMPNDTQKDLAQFAADNGVDVVLGHHPHVLQPLQWVKGKKGNKTLVAYSLGNFLSGQDEFYNRIGGILKFTIKQTTKEDGKKEIEVVAPKFMPTFVTFHDETDYRVVPMYQLTNGELKDADKHYQEIREHMSQWMPGLEFVEE</sequence>
<accession>A0A9W5U1X4</accession>
<evidence type="ECO:0000313" key="5">
    <source>
        <dbReference type="Proteomes" id="UP000621492"/>
    </source>
</evidence>
<dbReference type="PANTHER" id="PTHR33393">
    <property type="entry name" value="POLYGLUTAMINE SYNTHESIS ACCESSORY PROTEIN RV0574C-RELATED"/>
    <property type="match status" value="1"/>
</dbReference>
<name>A0A9W5U1X4_9BACI</name>
<reference evidence="4" key="1">
    <citation type="journal article" date="2014" name="Int. J. Syst. Evol. Microbiol.">
        <title>Complete genome sequence of Corynebacterium casei LMG S-19264T (=DSM 44701T), isolated from a smear-ripened cheese.</title>
        <authorList>
            <consortium name="US DOE Joint Genome Institute (JGI-PGF)"/>
            <person name="Walter F."/>
            <person name="Albersmeier A."/>
            <person name="Kalinowski J."/>
            <person name="Ruckert C."/>
        </authorList>
    </citation>
    <scope>NUCLEOTIDE SEQUENCE</scope>
    <source>
        <strain evidence="4">CGMCC 1.15454</strain>
    </source>
</reference>
<dbReference type="Gene3D" id="3.60.21.10">
    <property type="match status" value="1"/>
</dbReference>
<protein>
    <submittedName>
        <fullName evidence="4">Capsular polysaccharide biosynthesis protein</fullName>
    </submittedName>
</protein>
<dbReference type="EMBL" id="BMJD01000068">
    <property type="protein sequence ID" value="GGB61726.1"/>
    <property type="molecule type" value="Genomic_DNA"/>
</dbReference>
<dbReference type="SUPFAM" id="SSF56300">
    <property type="entry name" value="Metallo-dependent phosphatases"/>
    <property type="match status" value="1"/>
</dbReference>